<evidence type="ECO:0000259" key="11">
    <source>
        <dbReference type="Pfam" id="PF08245"/>
    </source>
</evidence>
<evidence type="ECO:0000256" key="6">
    <source>
        <dbReference type="ARBA" id="ARBA00022840"/>
    </source>
</evidence>
<proteinExistence type="inferred from homology"/>
<evidence type="ECO:0000313" key="12">
    <source>
        <dbReference type="EMBL" id="HIX57068.1"/>
    </source>
</evidence>
<dbReference type="GO" id="GO:0005524">
    <property type="term" value="F:ATP binding"/>
    <property type="evidence" value="ECO:0007669"/>
    <property type="project" value="UniProtKB-UniRule"/>
</dbReference>
<gene>
    <name evidence="7 12" type="primary">murD</name>
    <name evidence="12" type="ORF">H9850_06320</name>
</gene>
<reference evidence="12" key="2">
    <citation type="submission" date="2021-04" db="EMBL/GenBank/DDBJ databases">
        <authorList>
            <person name="Gilroy R."/>
        </authorList>
    </citation>
    <scope>NUCLEOTIDE SEQUENCE</scope>
    <source>
        <strain evidence="12">USASDec5-558</strain>
    </source>
</reference>
<comment type="catalytic activity">
    <reaction evidence="7 8">
        <text>UDP-N-acetyl-alpha-D-muramoyl-L-alanine + D-glutamate + ATP = UDP-N-acetyl-alpha-D-muramoyl-L-alanyl-D-glutamate + ADP + phosphate + H(+)</text>
        <dbReference type="Rhea" id="RHEA:16429"/>
        <dbReference type="ChEBI" id="CHEBI:15378"/>
        <dbReference type="ChEBI" id="CHEBI:29986"/>
        <dbReference type="ChEBI" id="CHEBI:30616"/>
        <dbReference type="ChEBI" id="CHEBI:43474"/>
        <dbReference type="ChEBI" id="CHEBI:83898"/>
        <dbReference type="ChEBI" id="CHEBI:83900"/>
        <dbReference type="ChEBI" id="CHEBI:456216"/>
        <dbReference type="EC" id="6.3.2.9"/>
    </reaction>
</comment>
<accession>A0A9D2B0V8</accession>
<comment type="subcellular location">
    <subcellularLocation>
        <location evidence="1 7 8">Cytoplasm</location>
    </subcellularLocation>
</comment>
<dbReference type="SUPFAM" id="SSF53244">
    <property type="entry name" value="MurD-like peptide ligases, peptide-binding domain"/>
    <property type="match status" value="1"/>
</dbReference>
<dbReference type="InterPro" id="IPR004101">
    <property type="entry name" value="Mur_ligase_C"/>
</dbReference>
<evidence type="ECO:0000256" key="1">
    <source>
        <dbReference type="ARBA" id="ARBA00004496"/>
    </source>
</evidence>
<comment type="pathway">
    <text evidence="2 7 8">Cell wall biogenesis; peptidoglycan biosynthesis.</text>
</comment>
<name>A0A9D2B0V8_9GAMM</name>
<dbReference type="GO" id="GO:0051301">
    <property type="term" value="P:cell division"/>
    <property type="evidence" value="ECO:0007669"/>
    <property type="project" value="UniProtKB-KW"/>
</dbReference>
<keyword evidence="4 7" id="KW-0436">Ligase</keyword>
<feature type="compositionally biased region" description="Polar residues" evidence="9">
    <location>
        <begin position="614"/>
        <end position="623"/>
    </location>
</feature>
<dbReference type="GO" id="GO:0008764">
    <property type="term" value="F:UDP-N-acetylmuramoylalanine-D-glutamate ligase activity"/>
    <property type="evidence" value="ECO:0007669"/>
    <property type="project" value="UniProtKB-UniRule"/>
</dbReference>
<dbReference type="PANTHER" id="PTHR43692">
    <property type="entry name" value="UDP-N-ACETYLMURAMOYLALANINE--D-GLUTAMATE LIGASE"/>
    <property type="match status" value="1"/>
</dbReference>
<reference evidence="12" key="1">
    <citation type="journal article" date="2021" name="PeerJ">
        <title>Extensive microbial diversity within the chicken gut microbiome revealed by metagenomics and culture.</title>
        <authorList>
            <person name="Gilroy R."/>
            <person name="Ravi A."/>
            <person name="Getino M."/>
            <person name="Pursley I."/>
            <person name="Horton D.L."/>
            <person name="Alikhan N.F."/>
            <person name="Baker D."/>
            <person name="Gharbi K."/>
            <person name="Hall N."/>
            <person name="Watson M."/>
            <person name="Adriaenssens E.M."/>
            <person name="Foster-Nyarko E."/>
            <person name="Jarju S."/>
            <person name="Secka A."/>
            <person name="Antonio M."/>
            <person name="Oren A."/>
            <person name="Chaudhuri R.R."/>
            <person name="La Ragione R."/>
            <person name="Hildebrand F."/>
            <person name="Pallen M.J."/>
        </authorList>
    </citation>
    <scope>NUCLEOTIDE SEQUENCE</scope>
    <source>
        <strain evidence="12">USASDec5-558</strain>
    </source>
</reference>
<dbReference type="GO" id="GO:0008360">
    <property type="term" value="P:regulation of cell shape"/>
    <property type="evidence" value="ECO:0007669"/>
    <property type="project" value="UniProtKB-KW"/>
</dbReference>
<evidence type="ECO:0000256" key="8">
    <source>
        <dbReference type="RuleBase" id="RU003664"/>
    </source>
</evidence>
<evidence type="ECO:0000259" key="10">
    <source>
        <dbReference type="Pfam" id="PF02875"/>
    </source>
</evidence>
<dbReference type="Gene3D" id="3.40.50.720">
    <property type="entry name" value="NAD(P)-binding Rossmann-like Domain"/>
    <property type="match status" value="1"/>
</dbReference>
<keyword evidence="3 7" id="KW-0963">Cytoplasm</keyword>
<keyword evidence="7 8" id="KW-0131">Cell cycle</keyword>
<dbReference type="Proteomes" id="UP000886829">
    <property type="component" value="Unassembled WGS sequence"/>
</dbReference>
<protein>
    <recommendedName>
        <fullName evidence="7 8">UDP-N-acetylmuramoylalanine--D-glutamate ligase</fullName>
        <ecNumber evidence="7 8">6.3.2.9</ecNumber>
    </recommendedName>
    <alternativeName>
        <fullName evidence="7">D-glutamic acid-adding enzyme</fullName>
    </alternativeName>
    <alternativeName>
        <fullName evidence="7">UDP-N-acetylmuramoyl-L-alanyl-D-glutamate synthetase</fullName>
    </alternativeName>
</protein>
<dbReference type="AlphaFoldDB" id="A0A9D2B0V8"/>
<dbReference type="Pfam" id="PF02875">
    <property type="entry name" value="Mur_ligase_C"/>
    <property type="match status" value="1"/>
</dbReference>
<dbReference type="GO" id="GO:0005737">
    <property type="term" value="C:cytoplasm"/>
    <property type="evidence" value="ECO:0007669"/>
    <property type="project" value="UniProtKB-SubCell"/>
</dbReference>
<keyword evidence="7 8" id="KW-0573">Peptidoglycan synthesis</keyword>
<dbReference type="SUPFAM" id="SSF53623">
    <property type="entry name" value="MurD-like peptide ligases, catalytic domain"/>
    <property type="match status" value="1"/>
</dbReference>
<keyword evidence="5 7" id="KW-0547">Nucleotide-binding</keyword>
<dbReference type="GO" id="GO:0071555">
    <property type="term" value="P:cell wall organization"/>
    <property type="evidence" value="ECO:0007669"/>
    <property type="project" value="UniProtKB-KW"/>
</dbReference>
<dbReference type="EMBL" id="DXEV01000124">
    <property type="protein sequence ID" value="HIX57068.1"/>
    <property type="molecule type" value="Genomic_DNA"/>
</dbReference>
<dbReference type="PANTHER" id="PTHR43692:SF1">
    <property type="entry name" value="UDP-N-ACETYLMURAMOYLALANINE--D-GLUTAMATE LIGASE"/>
    <property type="match status" value="1"/>
</dbReference>
<evidence type="ECO:0000256" key="2">
    <source>
        <dbReference type="ARBA" id="ARBA00004752"/>
    </source>
</evidence>
<dbReference type="GO" id="GO:0009252">
    <property type="term" value="P:peptidoglycan biosynthetic process"/>
    <property type="evidence" value="ECO:0007669"/>
    <property type="project" value="UniProtKB-UniRule"/>
</dbReference>
<evidence type="ECO:0000256" key="5">
    <source>
        <dbReference type="ARBA" id="ARBA00022741"/>
    </source>
</evidence>
<sequence length="623" mass="66165">MNNRLQGKKVAVIGLGISNIAAVTYLLKQDLAQLSIFDTRLNPPYAEEVPGGIDFNLGPLNVEQLKTYDMLVVSPGLSINMPELKEAAAAGVEIVGDVELFAAEVKAPVIGITGSNGKSTVTALVGYMLEKAGRNTVLGANFGNAVFDVLSDRVEDYVLELSSFELETTSSLKLAAGVILNVSEDHLDRYDGDIEQYAAAKQRIFQHCDKIIVNREDPRTYPQTEEEKQHIFASFGLDNDPEQYGREETPTTTYLCVKGQRVLDVRDLFIYGKHNELNALAAMAIADAVGVPREVQVQALKTFSGLEHRCQLVRILDGVSFYNDSKATNVASAEAAITGLSDRHKNGIILLAGGIGKGQDFTPLKRFIGKEVDKIYCFGRDADKILALDSERCIGVLNMRQAIRMAFEGAKSGQAILLSPACSSFDQFKGFDERGRVFVNLVNNLVTRLPPVQPRITTAGHVTDTPNADHAMAGSEVAAAKVAEAVAAVAAAAEAAKNKTKHKADVLAAAAVAESVSIAATPAKTLAAVASAGDVHKVLAKAKQGANESAGKNAAAIAEAVAAEEASEAQSAKSVEQALTAGFRELDCLSPKSKGEQKKAGSSHSAAHKGNKHGSASQKNKSH</sequence>
<dbReference type="HAMAP" id="MF_00639">
    <property type="entry name" value="MurD"/>
    <property type="match status" value="1"/>
</dbReference>
<feature type="domain" description="Mur ligase C-terminal" evidence="10">
    <location>
        <begin position="308"/>
        <end position="422"/>
    </location>
</feature>
<keyword evidence="7 8" id="KW-0961">Cell wall biogenesis/degradation</keyword>
<evidence type="ECO:0000256" key="4">
    <source>
        <dbReference type="ARBA" id="ARBA00022598"/>
    </source>
</evidence>
<dbReference type="Pfam" id="PF08245">
    <property type="entry name" value="Mur_ligase_M"/>
    <property type="match status" value="1"/>
</dbReference>
<evidence type="ECO:0000256" key="7">
    <source>
        <dbReference type="HAMAP-Rule" id="MF_00639"/>
    </source>
</evidence>
<dbReference type="InterPro" id="IPR036565">
    <property type="entry name" value="Mur-like_cat_sf"/>
</dbReference>
<keyword evidence="6 7" id="KW-0067">ATP-binding</keyword>
<keyword evidence="7 8" id="KW-0133">Cell shape</keyword>
<evidence type="ECO:0000256" key="3">
    <source>
        <dbReference type="ARBA" id="ARBA00022490"/>
    </source>
</evidence>
<dbReference type="InterPro" id="IPR013221">
    <property type="entry name" value="Mur_ligase_cen"/>
</dbReference>
<keyword evidence="7 8" id="KW-0132">Cell division</keyword>
<dbReference type="SUPFAM" id="SSF51984">
    <property type="entry name" value="MurCD N-terminal domain"/>
    <property type="match status" value="1"/>
</dbReference>
<dbReference type="InterPro" id="IPR005762">
    <property type="entry name" value="MurD"/>
</dbReference>
<organism evidence="12 13">
    <name type="scientific">Candidatus Anaerobiospirillum pullistercoris</name>
    <dbReference type="NCBI Taxonomy" id="2838452"/>
    <lineage>
        <taxon>Bacteria</taxon>
        <taxon>Pseudomonadati</taxon>
        <taxon>Pseudomonadota</taxon>
        <taxon>Gammaproteobacteria</taxon>
        <taxon>Aeromonadales</taxon>
        <taxon>Succinivibrionaceae</taxon>
        <taxon>Anaerobiospirillum</taxon>
    </lineage>
</organism>
<feature type="binding site" evidence="7">
    <location>
        <begin position="114"/>
        <end position="120"/>
    </location>
    <ligand>
        <name>ATP</name>
        <dbReference type="ChEBI" id="CHEBI:30616"/>
    </ligand>
</feature>
<evidence type="ECO:0000256" key="9">
    <source>
        <dbReference type="SAM" id="MobiDB-lite"/>
    </source>
</evidence>
<dbReference type="Gene3D" id="3.90.190.20">
    <property type="entry name" value="Mur ligase, C-terminal domain"/>
    <property type="match status" value="1"/>
</dbReference>
<dbReference type="Pfam" id="PF21799">
    <property type="entry name" value="MurD-like_N"/>
    <property type="match status" value="1"/>
</dbReference>
<feature type="domain" description="Mur ligase central" evidence="11">
    <location>
        <begin position="112"/>
        <end position="286"/>
    </location>
</feature>
<evidence type="ECO:0000313" key="13">
    <source>
        <dbReference type="Proteomes" id="UP000886829"/>
    </source>
</evidence>
<dbReference type="InterPro" id="IPR036615">
    <property type="entry name" value="Mur_ligase_C_dom_sf"/>
</dbReference>
<feature type="region of interest" description="Disordered" evidence="9">
    <location>
        <begin position="588"/>
        <end position="623"/>
    </location>
</feature>
<dbReference type="Gene3D" id="3.40.1190.10">
    <property type="entry name" value="Mur-like, catalytic domain"/>
    <property type="match status" value="1"/>
</dbReference>
<comment type="function">
    <text evidence="7 8">Cell wall formation. Catalyzes the addition of glutamate to the nucleotide precursor UDP-N-acetylmuramoyl-L-alanine (UMA).</text>
</comment>
<dbReference type="EC" id="6.3.2.9" evidence="7 8"/>
<comment type="similarity">
    <text evidence="7">Belongs to the MurCDEF family.</text>
</comment>
<dbReference type="NCBIfam" id="TIGR01087">
    <property type="entry name" value="murD"/>
    <property type="match status" value="1"/>
</dbReference>
<comment type="caution">
    <text evidence="12">The sequence shown here is derived from an EMBL/GenBank/DDBJ whole genome shotgun (WGS) entry which is preliminary data.</text>
</comment>